<organism evidence="1">
    <name type="scientific">Fusarium oxysporum (strain Fo5176)</name>
    <name type="common">Fusarium vascular wilt</name>
    <dbReference type="NCBI Taxonomy" id="660025"/>
    <lineage>
        <taxon>Eukaryota</taxon>
        <taxon>Fungi</taxon>
        <taxon>Dikarya</taxon>
        <taxon>Ascomycota</taxon>
        <taxon>Pezizomycotina</taxon>
        <taxon>Sordariomycetes</taxon>
        <taxon>Hypocreomycetidae</taxon>
        <taxon>Hypocreales</taxon>
        <taxon>Nectriaceae</taxon>
        <taxon>Fusarium</taxon>
        <taxon>Fusarium oxysporum species complex</taxon>
    </lineage>
</organism>
<dbReference type="AlphaFoldDB" id="F9F138"/>
<accession>F9F138</accession>
<dbReference type="EMBL" id="AFQF01000061">
    <property type="protein sequence ID" value="EGU89368.1"/>
    <property type="molecule type" value="Genomic_DNA"/>
</dbReference>
<name>F9F138_FUSOF</name>
<evidence type="ECO:0000313" key="1">
    <source>
        <dbReference type="EMBL" id="EGU89368.1"/>
    </source>
</evidence>
<reference evidence="1" key="1">
    <citation type="journal article" date="2012" name="Mol. Plant Microbe Interact.">
        <title>A highly conserved effector in Fusarium oxysporum is required for full virulence on Arabidopsis.</title>
        <authorList>
            <person name="Thatcher L.F."/>
            <person name="Gardiner D.M."/>
            <person name="Kazan K."/>
            <person name="Manners J."/>
        </authorList>
    </citation>
    <scope>NUCLEOTIDE SEQUENCE [LARGE SCALE GENOMIC DNA]</scope>
    <source>
        <strain evidence="1">Fo5176</strain>
    </source>
</reference>
<gene>
    <name evidence="1" type="ORF">FOXB_00112</name>
</gene>
<comment type="caution">
    <text evidence="1">The sequence shown here is derived from an EMBL/GenBank/DDBJ whole genome shotgun (WGS) entry which is preliminary data.</text>
</comment>
<proteinExistence type="predicted"/>
<protein>
    <submittedName>
        <fullName evidence="1">Uncharacterized protein</fullName>
    </submittedName>
</protein>
<sequence length="23" mass="2696">AQAVTGHYTNYNYYPLLWFISSS</sequence>
<feature type="non-terminal residue" evidence="1">
    <location>
        <position position="1"/>
    </location>
</feature>